<dbReference type="OrthoDB" id="2631136at2759"/>
<gene>
    <name evidence="2" type="ORF">CY34DRAFT_110582</name>
</gene>
<evidence type="ECO:0000256" key="1">
    <source>
        <dbReference type="SAM" id="MobiDB-lite"/>
    </source>
</evidence>
<keyword evidence="3" id="KW-1185">Reference proteome</keyword>
<sequence length="314" mass="35718">MTCMTTCISLELFDYSSDRTSVSQLSSLLGYKFLDAYIGLTANQKLQTELYILSHLLKDRVRPEDLWRLVGERCIEAKQEETLGRHQTICHGGYRGRHAAVERFLLEERKKWNGAYSNTAVGHFSNSCPSTFSHRGWSASVILMHISPSLPLLSTWVTIETQEAFYEAFRMELRMQVELMRKSVATRRSNAYLRNLGLDLLILQAKMRHAKAENQLYTLAIQNTSESSSSDRSSRTSWDQNISQPLSPEELNCHDEDIDDAMTDCDDDGMNDCDKYDTDNNNTDNDDTQCTFRARGDGHHGSLDTSNYGLVLLS</sequence>
<dbReference type="InParanoid" id="A0A0D0A5X8"/>
<reference evidence="2 3" key="1">
    <citation type="submission" date="2014-04" db="EMBL/GenBank/DDBJ databases">
        <authorList>
            <consortium name="DOE Joint Genome Institute"/>
            <person name="Kuo A."/>
            <person name="Ruytinx J."/>
            <person name="Rineau F."/>
            <person name="Colpaert J."/>
            <person name="Kohler A."/>
            <person name="Nagy L.G."/>
            <person name="Floudas D."/>
            <person name="Copeland A."/>
            <person name="Barry K.W."/>
            <person name="Cichocki N."/>
            <person name="Veneault-Fourrey C."/>
            <person name="LaButti K."/>
            <person name="Lindquist E.A."/>
            <person name="Lipzen A."/>
            <person name="Lundell T."/>
            <person name="Morin E."/>
            <person name="Murat C."/>
            <person name="Sun H."/>
            <person name="Tunlid A."/>
            <person name="Henrissat B."/>
            <person name="Grigoriev I.V."/>
            <person name="Hibbett D.S."/>
            <person name="Martin F."/>
            <person name="Nordberg H.P."/>
            <person name="Cantor M.N."/>
            <person name="Hua S.X."/>
        </authorList>
    </citation>
    <scope>NUCLEOTIDE SEQUENCE [LARGE SCALE GENOMIC DNA]</scope>
    <source>
        <strain evidence="2 3">UH-Slu-Lm8-n1</strain>
    </source>
</reference>
<dbReference type="EMBL" id="KN835903">
    <property type="protein sequence ID" value="KIK33619.1"/>
    <property type="molecule type" value="Genomic_DNA"/>
</dbReference>
<organism evidence="2 3">
    <name type="scientific">Suillus luteus UH-Slu-Lm8-n1</name>
    <dbReference type="NCBI Taxonomy" id="930992"/>
    <lineage>
        <taxon>Eukaryota</taxon>
        <taxon>Fungi</taxon>
        <taxon>Dikarya</taxon>
        <taxon>Basidiomycota</taxon>
        <taxon>Agaricomycotina</taxon>
        <taxon>Agaricomycetes</taxon>
        <taxon>Agaricomycetidae</taxon>
        <taxon>Boletales</taxon>
        <taxon>Suillineae</taxon>
        <taxon>Suillaceae</taxon>
        <taxon>Suillus</taxon>
    </lineage>
</organism>
<dbReference type="AlphaFoldDB" id="A0A0D0A5X8"/>
<dbReference type="HOGENOM" id="CLU_772018_0_0_1"/>
<protein>
    <submittedName>
        <fullName evidence="2">Uncharacterized protein</fullName>
    </submittedName>
</protein>
<feature type="compositionally biased region" description="Low complexity" evidence="1">
    <location>
        <begin position="224"/>
        <end position="237"/>
    </location>
</feature>
<proteinExistence type="predicted"/>
<evidence type="ECO:0000313" key="3">
    <source>
        <dbReference type="Proteomes" id="UP000054485"/>
    </source>
</evidence>
<name>A0A0D0A5X8_9AGAM</name>
<feature type="region of interest" description="Disordered" evidence="1">
    <location>
        <begin position="223"/>
        <end position="252"/>
    </location>
</feature>
<evidence type="ECO:0000313" key="2">
    <source>
        <dbReference type="EMBL" id="KIK33619.1"/>
    </source>
</evidence>
<dbReference type="Proteomes" id="UP000054485">
    <property type="component" value="Unassembled WGS sequence"/>
</dbReference>
<accession>A0A0D0A5X8</accession>
<reference evidence="3" key="2">
    <citation type="submission" date="2015-01" db="EMBL/GenBank/DDBJ databases">
        <title>Evolutionary Origins and Diversification of the Mycorrhizal Mutualists.</title>
        <authorList>
            <consortium name="DOE Joint Genome Institute"/>
            <consortium name="Mycorrhizal Genomics Consortium"/>
            <person name="Kohler A."/>
            <person name="Kuo A."/>
            <person name="Nagy L.G."/>
            <person name="Floudas D."/>
            <person name="Copeland A."/>
            <person name="Barry K.W."/>
            <person name="Cichocki N."/>
            <person name="Veneault-Fourrey C."/>
            <person name="LaButti K."/>
            <person name="Lindquist E.A."/>
            <person name="Lipzen A."/>
            <person name="Lundell T."/>
            <person name="Morin E."/>
            <person name="Murat C."/>
            <person name="Riley R."/>
            <person name="Ohm R."/>
            <person name="Sun H."/>
            <person name="Tunlid A."/>
            <person name="Henrissat B."/>
            <person name="Grigoriev I.V."/>
            <person name="Hibbett D.S."/>
            <person name="Martin F."/>
        </authorList>
    </citation>
    <scope>NUCLEOTIDE SEQUENCE [LARGE SCALE GENOMIC DNA]</scope>
    <source>
        <strain evidence="3">UH-Slu-Lm8-n1</strain>
    </source>
</reference>